<dbReference type="EMBL" id="KI913152">
    <property type="protein sequence ID" value="ETV72918.1"/>
    <property type="molecule type" value="Genomic_DNA"/>
</dbReference>
<dbReference type="VEuPathDB" id="FungiDB:H257_12251"/>
<dbReference type="GeneID" id="20814247"/>
<reference evidence="3" key="1">
    <citation type="submission" date="2013-12" db="EMBL/GenBank/DDBJ databases">
        <title>The Genome Sequence of Aphanomyces astaci APO3.</title>
        <authorList>
            <consortium name="The Broad Institute Genomics Platform"/>
            <person name="Russ C."/>
            <person name="Tyler B."/>
            <person name="van West P."/>
            <person name="Dieguez-Uribeondo J."/>
            <person name="Young S.K."/>
            <person name="Zeng Q."/>
            <person name="Gargeya S."/>
            <person name="Fitzgerald M."/>
            <person name="Abouelleil A."/>
            <person name="Alvarado L."/>
            <person name="Chapman S.B."/>
            <person name="Gainer-Dewar J."/>
            <person name="Goldberg J."/>
            <person name="Griggs A."/>
            <person name="Gujja S."/>
            <person name="Hansen M."/>
            <person name="Howarth C."/>
            <person name="Imamovic A."/>
            <person name="Ireland A."/>
            <person name="Larimer J."/>
            <person name="McCowan C."/>
            <person name="Murphy C."/>
            <person name="Pearson M."/>
            <person name="Poon T.W."/>
            <person name="Priest M."/>
            <person name="Roberts A."/>
            <person name="Saif S."/>
            <person name="Shea T."/>
            <person name="Sykes S."/>
            <person name="Wortman J."/>
            <person name="Nusbaum C."/>
            <person name="Birren B."/>
        </authorList>
    </citation>
    <scope>NUCLEOTIDE SEQUENCE [LARGE SCALE GENOMIC DNA]</scope>
    <source>
        <strain evidence="3">APO3</strain>
    </source>
</reference>
<dbReference type="InterPro" id="IPR003347">
    <property type="entry name" value="JmjC_dom"/>
</dbReference>
<dbReference type="Pfam" id="PF13621">
    <property type="entry name" value="Cupin_8"/>
    <property type="match status" value="1"/>
</dbReference>
<organism evidence="3">
    <name type="scientific">Aphanomyces astaci</name>
    <name type="common">Crayfish plague agent</name>
    <dbReference type="NCBI Taxonomy" id="112090"/>
    <lineage>
        <taxon>Eukaryota</taxon>
        <taxon>Sar</taxon>
        <taxon>Stramenopiles</taxon>
        <taxon>Oomycota</taxon>
        <taxon>Saprolegniomycetes</taxon>
        <taxon>Saprolegniales</taxon>
        <taxon>Verrucalvaceae</taxon>
        <taxon>Aphanomyces</taxon>
    </lineage>
</organism>
<dbReference type="STRING" id="112090.W4G1V6"/>
<dbReference type="SMART" id="SM00558">
    <property type="entry name" value="JmjC"/>
    <property type="match status" value="1"/>
</dbReference>
<evidence type="ECO:0000313" key="3">
    <source>
        <dbReference type="EMBL" id="ETV72918.1"/>
    </source>
</evidence>
<dbReference type="InterPro" id="IPR041667">
    <property type="entry name" value="Cupin_8"/>
</dbReference>
<dbReference type="PANTHER" id="PTHR12461">
    <property type="entry name" value="HYPOXIA-INDUCIBLE FACTOR 1 ALPHA INHIBITOR-RELATED"/>
    <property type="match status" value="1"/>
</dbReference>
<dbReference type="SUPFAM" id="SSF51197">
    <property type="entry name" value="Clavaminate synthase-like"/>
    <property type="match status" value="1"/>
</dbReference>
<feature type="signal peptide" evidence="1">
    <location>
        <begin position="1"/>
        <end position="33"/>
    </location>
</feature>
<dbReference type="AlphaFoldDB" id="W4G1V6"/>
<evidence type="ECO:0000259" key="2">
    <source>
        <dbReference type="PROSITE" id="PS51184"/>
    </source>
</evidence>
<dbReference type="PROSITE" id="PS51184">
    <property type="entry name" value="JMJC"/>
    <property type="match status" value="1"/>
</dbReference>
<feature type="chain" id="PRO_5004840856" description="JmjC domain-containing protein" evidence="1">
    <location>
        <begin position="34"/>
        <end position="460"/>
    </location>
</feature>
<keyword evidence="1" id="KW-0732">Signal</keyword>
<dbReference type="InterPro" id="IPR014710">
    <property type="entry name" value="RmlC-like_jellyroll"/>
</dbReference>
<dbReference type="Gene3D" id="2.60.120.10">
    <property type="entry name" value="Jelly Rolls"/>
    <property type="match status" value="1"/>
</dbReference>
<dbReference type="RefSeq" id="XP_009837704.1">
    <property type="nucleotide sequence ID" value="XM_009839402.1"/>
</dbReference>
<feature type="domain" description="JmjC" evidence="2">
    <location>
        <begin position="129"/>
        <end position="308"/>
    </location>
</feature>
<gene>
    <name evidence="3" type="ORF">H257_12251</name>
</gene>
<proteinExistence type="predicted"/>
<accession>W4G1V6</accession>
<sequence length="460" mass="51050">MPSRTSFSGGSAAILVALLVAIVLQTWHHPSSSFSVRGIPSIEWHDSVLPSLHAARTPVLLVHSPTDKWNTAQWTLAHVLSRFNRITVHSASPPVFKHYDPSLELSSVCPRPFNTSTVNTSYAHALLTSTHTDRDQHDDVPSTGYYINDELRLLAPHLAADIRPTSPFVAPSASSSTFVKLWVGGPKVVANLHYDATHNFFHQIHSPKTFILFPPDAFDSLYVHSRLHPSHRQSQLDLTLPEADLLARFPRYRHALPSRVQVTLQPGETMYLPPFWFHCVITTAPSISVNVWSDSMELSLLESLLQNAMPYLSSFEAHGWVHDLPSHLFALQLYVTTLLGRVMPHPRDWIAMHIDSITSSQGGAGAATAWPLDPFDCGAPSPSRCTLQRIHDAMKSHVDKVMATSFDRMPTNASKVILMSSFVEAVLAHTVDPVHVPAFLHACIATPDERDVFETITTNH</sequence>
<name>W4G1V6_APHAT</name>
<protein>
    <recommendedName>
        <fullName evidence="2">JmjC domain-containing protein</fullName>
    </recommendedName>
</protein>
<dbReference type="OrthoDB" id="415358at2759"/>
<dbReference type="PANTHER" id="PTHR12461:SF105">
    <property type="entry name" value="HYPOXIA-INDUCIBLE FACTOR 1-ALPHA INHIBITOR"/>
    <property type="match status" value="1"/>
</dbReference>
<evidence type="ECO:0000256" key="1">
    <source>
        <dbReference type="SAM" id="SignalP"/>
    </source>
</evidence>